<reference evidence="4" key="1">
    <citation type="submission" date="2018-06" db="EMBL/GenBank/DDBJ databases">
        <authorList>
            <person name="Zhirakovskaya E."/>
        </authorList>
    </citation>
    <scope>NUCLEOTIDE SEQUENCE</scope>
</reference>
<name>A0A3B0WVQ9_9ZZZZ</name>
<keyword evidence="2" id="KW-0812">Transmembrane</keyword>
<dbReference type="InterPro" id="IPR014345">
    <property type="entry name" value="XrtA_polysacc_chain"/>
</dbReference>
<proteinExistence type="predicted"/>
<dbReference type="PANTHER" id="PTHR32309">
    <property type="entry name" value="TYROSINE-PROTEIN KINASE"/>
    <property type="match status" value="1"/>
</dbReference>
<gene>
    <name evidence="4" type="ORF">MNBD_GAMMA06-578</name>
</gene>
<feature type="coiled-coil region" evidence="1">
    <location>
        <begin position="176"/>
        <end position="284"/>
    </location>
</feature>
<feature type="transmembrane region" description="Helical" evidence="2">
    <location>
        <begin position="20"/>
        <end position="40"/>
    </location>
</feature>
<evidence type="ECO:0000259" key="3">
    <source>
        <dbReference type="Pfam" id="PF13807"/>
    </source>
</evidence>
<keyword evidence="1" id="KW-0175">Coiled coil</keyword>
<dbReference type="EMBL" id="UOFD01000079">
    <property type="protein sequence ID" value="VAW54757.1"/>
    <property type="molecule type" value="Genomic_DNA"/>
</dbReference>
<keyword evidence="2" id="KW-0472">Membrane</keyword>
<evidence type="ECO:0000256" key="1">
    <source>
        <dbReference type="SAM" id="Coils"/>
    </source>
</evidence>
<dbReference type="InterPro" id="IPR032807">
    <property type="entry name" value="GNVR"/>
</dbReference>
<accession>A0A3B0WVQ9</accession>
<dbReference type="InterPro" id="IPR050445">
    <property type="entry name" value="Bact_polysacc_biosynth/exp"/>
</dbReference>
<evidence type="ECO:0000256" key="2">
    <source>
        <dbReference type="SAM" id="Phobius"/>
    </source>
</evidence>
<protein>
    <submittedName>
        <fullName evidence="4">Lipopolysaccharide biosynthesis chain length determinant protein</fullName>
    </submittedName>
</protein>
<evidence type="ECO:0000313" key="4">
    <source>
        <dbReference type="EMBL" id="VAW54757.1"/>
    </source>
</evidence>
<dbReference type="AlphaFoldDB" id="A0A3B0WVQ9"/>
<dbReference type="PANTHER" id="PTHR32309:SF13">
    <property type="entry name" value="FERRIC ENTEROBACTIN TRANSPORT PROTEIN FEPE"/>
    <property type="match status" value="1"/>
</dbReference>
<organism evidence="4">
    <name type="scientific">hydrothermal vent metagenome</name>
    <dbReference type="NCBI Taxonomy" id="652676"/>
    <lineage>
        <taxon>unclassified sequences</taxon>
        <taxon>metagenomes</taxon>
        <taxon>ecological metagenomes</taxon>
    </lineage>
</organism>
<feature type="domain" description="Tyrosine-protein kinase G-rich" evidence="3">
    <location>
        <begin position="368"/>
        <end position="449"/>
    </location>
</feature>
<sequence>MRDQIILIYSYLHGIWQYRWSALLIACVTAVVSWLGVYAMPNQYSAHAVMQIDTTSIMQPLLEGLAVESDVETGLNIMSRMLLSRKNLEDVIRQTDMDLNIDSAAEMDRLVESLAGSIVLKEVDKEKSRKKNSSNIYELSYAGDSARLAYQVVSKLLNTLIENTMDAARTDTAAAQKFLDRQIAEYENRLTTSEQALAVFKRENVGFMPDEKGGYYAKLQREESELESLTSELRLAKRRHSAMMKQLDGEAPLLDNNSYGGSKLLKIRRYREELEELLVKYQEQHPDVRALRATIAEAIAEDTETDVDEFTDSGGGDSVEFNPVYQELKAEIGRSSISIETLKIKLSEQASRVEKLKKAVDVLPGVEAKLVKLNRDYDITRERYLSLVARRESARLAQEVGLSGSNVKFRIIDSPREPTKPSGPPRLLFLAAAFLLAIGAGLGWGFLRYIFQPTYIESSQISNTIGLPVLGSVGLYMTDEHSRQRKKQLLYFLLVFFLLVFTFIVVAVFNESGSFLVSELILKGST</sequence>
<feature type="transmembrane region" description="Helical" evidence="2">
    <location>
        <begin position="427"/>
        <end position="447"/>
    </location>
</feature>
<feature type="transmembrane region" description="Helical" evidence="2">
    <location>
        <begin position="489"/>
        <end position="509"/>
    </location>
</feature>
<dbReference type="GO" id="GO:0004713">
    <property type="term" value="F:protein tyrosine kinase activity"/>
    <property type="evidence" value="ECO:0007669"/>
    <property type="project" value="TreeGrafter"/>
</dbReference>
<dbReference type="GO" id="GO:0005886">
    <property type="term" value="C:plasma membrane"/>
    <property type="evidence" value="ECO:0007669"/>
    <property type="project" value="TreeGrafter"/>
</dbReference>
<dbReference type="Pfam" id="PF13807">
    <property type="entry name" value="GNVR"/>
    <property type="match status" value="1"/>
</dbReference>
<keyword evidence="2" id="KW-1133">Transmembrane helix</keyword>
<dbReference type="NCBIfam" id="TIGR03007">
    <property type="entry name" value="pepcterm_ChnLen"/>
    <property type="match status" value="1"/>
</dbReference>